<reference evidence="1" key="1">
    <citation type="submission" date="2021-01" db="EMBL/GenBank/DDBJ databases">
        <authorList>
            <consortium name="Genoscope - CEA"/>
            <person name="William W."/>
        </authorList>
    </citation>
    <scope>NUCLEOTIDE SEQUENCE</scope>
</reference>
<accession>A0A8S1PLY4</accession>
<proteinExistence type="predicted"/>
<protein>
    <submittedName>
        <fullName evidence="1">Uncharacterized protein</fullName>
    </submittedName>
</protein>
<organism evidence="1 2">
    <name type="scientific">Paramecium sonneborni</name>
    <dbReference type="NCBI Taxonomy" id="65129"/>
    <lineage>
        <taxon>Eukaryota</taxon>
        <taxon>Sar</taxon>
        <taxon>Alveolata</taxon>
        <taxon>Ciliophora</taxon>
        <taxon>Intramacronucleata</taxon>
        <taxon>Oligohymenophorea</taxon>
        <taxon>Peniculida</taxon>
        <taxon>Parameciidae</taxon>
        <taxon>Paramecium</taxon>
    </lineage>
</organism>
<comment type="caution">
    <text evidence="1">The sequence shown here is derived from an EMBL/GenBank/DDBJ whole genome shotgun (WGS) entry which is preliminary data.</text>
</comment>
<dbReference type="Proteomes" id="UP000692954">
    <property type="component" value="Unassembled WGS sequence"/>
</dbReference>
<evidence type="ECO:0000313" key="2">
    <source>
        <dbReference type="Proteomes" id="UP000692954"/>
    </source>
</evidence>
<dbReference type="AlphaFoldDB" id="A0A8S1PLY4"/>
<evidence type="ECO:0000313" key="1">
    <source>
        <dbReference type="EMBL" id="CAD8104052.1"/>
    </source>
</evidence>
<sequence length="121" mass="14631">MQNYIIFKFTQFSVLVTWDINVYQPNHKLLYSQLFNQNSSSYFYNWISEISLIKYSSSYRQIKQRFWKQILYNGLNNKAKYVLVGLQVMVETFILIFVQDEEKLHFLNVKTEIVKYGFGKQ</sequence>
<gene>
    <name evidence="1" type="ORF">PSON_ATCC_30995.1.T0810151</name>
</gene>
<keyword evidence="2" id="KW-1185">Reference proteome</keyword>
<name>A0A8S1PLY4_9CILI</name>
<dbReference type="EMBL" id="CAJJDN010000081">
    <property type="protein sequence ID" value="CAD8104052.1"/>
    <property type="molecule type" value="Genomic_DNA"/>
</dbReference>